<dbReference type="EMBL" id="CM042010">
    <property type="protein sequence ID" value="KAI3782563.1"/>
    <property type="molecule type" value="Genomic_DNA"/>
</dbReference>
<comment type="caution">
    <text evidence="1">The sequence shown here is derived from an EMBL/GenBank/DDBJ whole genome shotgun (WGS) entry which is preliminary data.</text>
</comment>
<sequence>MAFTMSKGKSQSISSPATLSETEDLRPGATDPITTQLQLAHHQSTATLDKEAVLRRIRYHRCLRKLKSTFESLVNRSPSDAYEKWSEPTDAFTSP</sequence>
<reference evidence="2" key="1">
    <citation type="journal article" date="2022" name="Mol. Ecol. Resour.">
        <title>The genomes of chicory, endive, great burdock and yacon provide insights into Asteraceae palaeo-polyploidization history and plant inulin production.</title>
        <authorList>
            <person name="Fan W."/>
            <person name="Wang S."/>
            <person name="Wang H."/>
            <person name="Wang A."/>
            <person name="Jiang F."/>
            <person name="Liu H."/>
            <person name="Zhao H."/>
            <person name="Xu D."/>
            <person name="Zhang Y."/>
        </authorList>
    </citation>
    <scope>NUCLEOTIDE SEQUENCE [LARGE SCALE GENOMIC DNA]</scope>
    <source>
        <strain evidence="2">cv. Punajuju</strain>
    </source>
</reference>
<name>A0ACB9GHA6_CICIN</name>
<keyword evidence="2" id="KW-1185">Reference proteome</keyword>
<evidence type="ECO:0000313" key="2">
    <source>
        <dbReference type="Proteomes" id="UP001055811"/>
    </source>
</evidence>
<protein>
    <submittedName>
        <fullName evidence="1">Uncharacterized protein</fullName>
    </submittedName>
</protein>
<proteinExistence type="predicted"/>
<dbReference type="Proteomes" id="UP001055811">
    <property type="component" value="Linkage Group LG02"/>
</dbReference>
<organism evidence="1 2">
    <name type="scientific">Cichorium intybus</name>
    <name type="common">Chicory</name>
    <dbReference type="NCBI Taxonomy" id="13427"/>
    <lineage>
        <taxon>Eukaryota</taxon>
        <taxon>Viridiplantae</taxon>
        <taxon>Streptophyta</taxon>
        <taxon>Embryophyta</taxon>
        <taxon>Tracheophyta</taxon>
        <taxon>Spermatophyta</taxon>
        <taxon>Magnoliopsida</taxon>
        <taxon>eudicotyledons</taxon>
        <taxon>Gunneridae</taxon>
        <taxon>Pentapetalae</taxon>
        <taxon>asterids</taxon>
        <taxon>campanulids</taxon>
        <taxon>Asterales</taxon>
        <taxon>Asteraceae</taxon>
        <taxon>Cichorioideae</taxon>
        <taxon>Cichorieae</taxon>
        <taxon>Cichoriinae</taxon>
        <taxon>Cichorium</taxon>
    </lineage>
</organism>
<gene>
    <name evidence="1" type="ORF">L2E82_12614</name>
</gene>
<evidence type="ECO:0000313" key="1">
    <source>
        <dbReference type="EMBL" id="KAI3782563.1"/>
    </source>
</evidence>
<reference evidence="1 2" key="2">
    <citation type="journal article" date="2022" name="Mol. Ecol. Resour.">
        <title>The genomes of chicory, endive, great burdock and yacon provide insights into Asteraceae paleo-polyploidization history and plant inulin production.</title>
        <authorList>
            <person name="Fan W."/>
            <person name="Wang S."/>
            <person name="Wang H."/>
            <person name="Wang A."/>
            <person name="Jiang F."/>
            <person name="Liu H."/>
            <person name="Zhao H."/>
            <person name="Xu D."/>
            <person name="Zhang Y."/>
        </authorList>
    </citation>
    <scope>NUCLEOTIDE SEQUENCE [LARGE SCALE GENOMIC DNA]</scope>
    <source>
        <strain evidence="2">cv. Punajuju</strain>
        <tissue evidence="1">Leaves</tissue>
    </source>
</reference>
<accession>A0ACB9GHA6</accession>